<reference evidence="3 4" key="1">
    <citation type="submission" date="2016-10" db="EMBL/GenBank/DDBJ databases">
        <authorList>
            <person name="de Groot N.N."/>
        </authorList>
    </citation>
    <scope>NUCLEOTIDE SEQUENCE [LARGE SCALE GENOMIC DNA]</scope>
    <source>
        <strain evidence="3 4">DSM 23995</strain>
    </source>
</reference>
<dbReference type="InterPro" id="IPR032465">
    <property type="entry name" value="ACMSD"/>
</dbReference>
<feature type="domain" description="Amidohydrolase-related" evidence="2">
    <location>
        <begin position="23"/>
        <end position="363"/>
    </location>
</feature>
<dbReference type="AlphaFoldDB" id="A0A1I2B8Y8"/>
<dbReference type="Proteomes" id="UP000199516">
    <property type="component" value="Unassembled WGS sequence"/>
</dbReference>
<gene>
    <name evidence="3" type="ORF">SAMN05192532_102162</name>
</gene>
<proteinExistence type="predicted"/>
<dbReference type="GO" id="GO:0005737">
    <property type="term" value="C:cytoplasm"/>
    <property type="evidence" value="ECO:0007669"/>
    <property type="project" value="TreeGrafter"/>
</dbReference>
<dbReference type="PANTHER" id="PTHR21240">
    <property type="entry name" value="2-AMINO-3-CARBOXYLMUCONATE-6-SEMIALDEHYDE DECARBOXYLASE"/>
    <property type="match status" value="1"/>
</dbReference>
<dbReference type="InterPro" id="IPR006680">
    <property type="entry name" value="Amidohydro-rel"/>
</dbReference>
<dbReference type="STRING" id="930128.SAMN05192532_102162"/>
<dbReference type="OrthoDB" id="9777673at2"/>
<evidence type="ECO:0000256" key="1">
    <source>
        <dbReference type="ARBA" id="ARBA00023239"/>
    </source>
</evidence>
<organism evidence="3 4">
    <name type="scientific">Alteribacillus iranensis</name>
    <dbReference type="NCBI Taxonomy" id="930128"/>
    <lineage>
        <taxon>Bacteria</taxon>
        <taxon>Bacillati</taxon>
        <taxon>Bacillota</taxon>
        <taxon>Bacilli</taxon>
        <taxon>Bacillales</taxon>
        <taxon>Bacillaceae</taxon>
        <taxon>Alteribacillus</taxon>
    </lineage>
</organism>
<dbReference type="GO" id="GO:0016831">
    <property type="term" value="F:carboxy-lyase activity"/>
    <property type="evidence" value="ECO:0007669"/>
    <property type="project" value="InterPro"/>
</dbReference>
<evidence type="ECO:0000313" key="4">
    <source>
        <dbReference type="Proteomes" id="UP000199516"/>
    </source>
</evidence>
<dbReference type="PANTHER" id="PTHR21240:SF28">
    <property type="entry name" value="ISO-OROTATE DECARBOXYLASE (EUROFUNG)"/>
    <property type="match status" value="1"/>
</dbReference>
<sequence length="363" mass="42006">MSTKQTQVIEKNSLSIRQPIIDVDVHEMLPHHHDLAPYLEQPWKRWLTECGWNGTRQLPYVQHLPGGVEKMDAKPGDGRPAGSDYKLMKEQLLDKYDVEHAILTGLFYPSTMKAQYEFATALASAYNDWQIENWLDKDSRFKGSIHVAAQDPHSAAREIDRLASHPQMVQVLLPIASFSYGDPFYHPIFEAVERNGLLIAMHQSTHTTTALDNGYPRFFIDWHTLLPQAFMSQVVSLITNGVFEKFPSLKVIMLEGGFVWLPALMWRLDYNYKSLRQEVPWVKRMPSEYIKEHFHFATQPIEDADPKEMKQVIEMIGNEKTLLFATDYPHWDFDSPTRSLPTTLSKELKRKILFENAKEVYGL</sequence>
<keyword evidence="4" id="KW-1185">Reference proteome</keyword>
<dbReference type="RefSeq" id="WP_091658327.1">
    <property type="nucleotide sequence ID" value="NZ_FONT01000002.1"/>
</dbReference>
<dbReference type="InterPro" id="IPR032466">
    <property type="entry name" value="Metal_Hydrolase"/>
</dbReference>
<dbReference type="EMBL" id="FONT01000002">
    <property type="protein sequence ID" value="SFE52672.1"/>
    <property type="molecule type" value="Genomic_DNA"/>
</dbReference>
<keyword evidence="3" id="KW-0378">Hydrolase</keyword>
<dbReference type="GO" id="GO:0019748">
    <property type="term" value="P:secondary metabolic process"/>
    <property type="evidence" value="ECO:0007669"/>
    <property type="project" value="TreeGrafter"/>
</dbReference>
<keyword evidence="1" id="KW-0456">Lyase</keyword>
<name>A0A1I2B8Y8_9BACI</name>
<evidence type="ECO:0000259" key="2">
    <source>
        <dbReference type="Pfam" id="PF04909"/>
    </source>
</evidence>
<accession>A0A1I2B8Y8</accession>
<dbReference type="Pfam" id="PF04909">
    <property type="entry name" value="Amidohydro_2"/>
    <property type="match status" value="1"/>
</dbReference>
<evidence type="ECO:0000313" key="3">
    <source>
        <dbReference type="EMBL" id="SFE52672.1"/>
    </source>
</evidence>
<dbReference type="GO" id="GO:0016787">
    <property type="term" value="F:hydrolase activity"/>
    <property type="evidence" value="ECO:0007669"/>
    <property type="project" value="UniProtKB-KW"/>
</dbReference>
<dbReference type="SUPFAM" id="SSF51556">
    <property type="entry name" value="Metallo-dependent hydrolases"/>
    <property type="match status" value="1"/>
</dbReference>
<protein>
    <submittedName>
        <fullName evidence="3">Predicted metal-dependent hydrolase, TIM-barrel fold</fullName>
    </submittedName>
</protein>
<dbReference type="Gene3D" id="3.20.20.140">
    <property type="entry name" value="Metal-dependent hydrolases"/>
    <property type="match status" value="1"/>
</dbReference>